<dbReference type="Proteomes" id="UP000824998">
    <property type="component" value="Unassembled WGS sequence"/>
</dbReference>
<feature type="transmembrane region" description="Helical" evidence="2">
    <location>
        <begin position="717"/>
        <end position="735"/>
    </location>
</feature>
<dbReference type="EMBL" id="MU251459">
    <property type="protein sequence ID" value="KAG9234555.1"/>
    <property type="molecule type" value="Genomic_DNA"/>
</dbReference>
<sequence length="848" mass="95633">MLSSFTRQAEPQQNYVLPQRKPLRNDLEAARQGVSELLPLRAGGRLKKAVRNLEHDFNHLEKKQRPELREDLFWYQDFGARSSNAFRFSNTDTFATLLIKLRSTLKHSSRSTTSNLQICIINTSPLPKQVLSFPARCVASTIGRLEGVLTFPRYAIGIELEQAWGGLSDCAFSGIEHPEEMLKVDHLSLPEFRRQFLSHTFTNCKCKTYQVPRISNVAQSESLDRRSSRYESDRSVSRSRFSTTGGFSIELPSKGRQDTSTASKAQLAQCCRIFDRTTASFSFTWQRSAPRYQDTVSSFTWEKHANPPSCYYAEIFYQDDRGIPGPRKVMMSVGNDQSIMESGLYERESSQLMDDLKHFLKTRKPDDPDVWPFMLLLQSNPQGDGYNMLPLFVLFEVIVRDTAVFLKEASDEIMRLSYISRSSPSANLIVHLSHLDTCRDSALHSLSQVHSMIRDLSSIIKQRHRPRENNAPPSIEAEFLKEKRIDVEFLIEQLEDHLRERIRGESVLMKEGRMLMQCRQISTLTWILTLWVPLSLLIGIMSMNVTSPGLIFQALPAAIKSTTPNATSAASQVATATRNIARQVTLTSFSTLAIATPSSPSVPISNPTDSILTSISNNTSRLVHDLFPQPYNFPFPLFLILLFLVPAITLFTALTLPSFLRSILRSTSSLRRSPSFLPVTFAAYYAGIYWILPAFTANSANPNTRISSIVAAGANPISTPSFILSSIAMTTILLVNLSTTLRLSRGFFRAAAWLLFAVVLVVSYAIDFFSSWQRGVNPAIATGLSLTGMVPTLYLVGVWACPRIWVLVVGRRKRPKRRVREDREVREETGNGRVRFEDEGVRRGILKR</sequence>
<protein>
    <submittedName>
        <fullName evidence="3">Uncharacterized protein</fullName>
    </submittedName>
</protein>
<name>A0A9P8C5T2_9HELO</name>
<feature type="region of interest" description="Disordered" evidence="1">
    <location>
        <begin position="1"/>
        <end position="21"/>
    </location>
</feature>
<keyword evidence="2" id="KW-0472">Membrane</keyword>
<proteinExistence type="predicted"/>
<dbReference type="AlphaFoldDB" id="A0A9P8C5T2"/>
<feature type="transmembrane region" description="Helical" evidence="2">
    <location>
        <begin position="747"/>
        <end position="766"/>
    </location>
</feature>
<evidence type="ECO:0000313" key="3">
    <source>
        <dbReference type="EMBL" id="KAG9234555.1"/>
    </source>
</evidence>
<evidence type="ECO:0000256" key="2">
    <source>
        <dbReference type="SAM" id="Phobius"/>
    </source>
</evidence>
<keyword evidence="2" id="KW-0812">Transmembrane</keyword>
<feature type="transmembrane region" description="Helical" evidence="2">
    <location>
        <begin position="635"/>
        <end position="656"/>
    </location>
</feature>
<comment type="caution">
    <text evidence="3">The sequence shown here is derived from an EMBL/GenBank/DDBJ whole genome shotgun (WGS) entry which is preliminary data.</text>
</comment>
<feature type="transmembrane region" description="Helical" evidence="2">
    <location>
        <begin position="786"/>
        <end position="810"/>
    </location>
</feature>
<dbReference type="OrthoDB" id="3231000at2759"/>
<keyword evidence="4" id="KW-1185">Reference proteome</keyword>
<gene>
    <name evidence="3" type="ORF">BJ875DRAFT_495741</name>
</gene>
<feature type="compositionally biased region" description="Polar residues" evidence="1">
    <location>
        <begin position="1"/>
        <end position="16"/>
    </location>
</feature>
<accession>A0A9P8C5T2</accession>
<reference evidence="3" key="1">
    <citation type="journal article" date="2021" name="IMA Fungus">
        <title>Genomic characterization of three marine fungi, including Emericellopsis atlantica sp. nov. with signatures of a generalist lifestyle and marine biomass degradation.</title>
        <authorList>
            <person name="Hagestad O.C."/>
            <person name="Hou L."/>
            <person name="Andersen J.H."/>
            <person name="Hansen E.H."/>
            <person name="Altermark B."/>
            <person name="Li C."/>
            <person name="Kuhnert E."/>
            <person name="Cox R.J."/>
            <person name="Crous P.W."/>
            <person name="Spatafora J.W."/>
            <person name="Lail K."/>
            <person name="Amirebrahimi M."/>
            <person name="Lipzen A."/>
            <person name="Pangilinan J."/>
            <person name="Andreopoulos W."/>
            <person name="Hayes R.D."/>
            <person name="Ng V."/>
            <person name="Grigoriev I.V."/>
            <person name="Jackson S.A."/>
            <person name="Sutton T.D.S."/>
            <person name="Dobson A.D.W."/>
            <person name="Rama T."/>
        </authorList>
    </citation>
    <scope>NUCLEOTIDE SEQUENCE</scope>
    <source>
        <strain evidence="3">TRa018bII</strain>
    </source>
</reference>
<evidence type="ECO:0000256" key="1">
    <source>
        <dbReference type="SAM" id="MobiDB-lite"/>
    </source>
</evidence>
<keyword evidence="2" id="KW-1133">Transmembrane helix</keyword>
<feature type="transmembrane region" description="Helical" evidence="2">
    <location>
        <begin position="676"/>
        <end position="697"/>
    </location>
</feature>
<organism evidence="3 4">
    <name type="scientific">Amylocarpus encephaloides</name>
    <dbReference type="NCBI Taxonomy" id="45428"/>
    <lineage>
        <taxon>Eukaryota</taxon>
        <taxon>Fungi</taxon>
        <taxon>Dikarya</taxon>
        <taxon>Ascomycota</taxon>
        <taxon>Pezizomycotina</taxon>
        <taxon>Leotiomycetes</taxon>
        <taxon>Helotiales</taxon>
        <taxon>Helotiales incertae sedis</taxon>
        <taxon>Amylocarpus</taxon>
    </lineage>
</organism>
<evidence type="ECO:0000313" key="4">
    <source>
        <dbReference type="Proteomes" id="UP000824998"/>
    </source>
</evidence>